<comment type="caution">
    <text evidence="1">The sequence shown here is derived from an EMBL/GenBank/DDBJ whole genome shotgun (WGS) entry which is preliminary data.</text>
</comment>
<dbReference type="InterPro" id="IPR029032">
    <property type="entry name" value="AhpD-like"/>
</dbReference>
<accession>E6Q6V6</accession>
<evidence type="ECO:0000313" key="1">
    <source>
        <dbReference type="EMBL" id="CBI02931.1"/>
    </source>
</evidence>
<proteinExistence type="predicted"/>
<gene>
    <name evidence="1" type="ORF">CARN4_2704</name>
</gene>
<sequence length="49" mass="5339">MSDTPLGGHQRARATLEAHVAALLESGVTERRTKELVGVMVAWLNACEY</sequence>
<dbReference type="AlphaFoldDB" id="E6Q6V6"/>
<dbReference type="SUPFAM" id="SSF69118">
    <property type="entry name" value="AhpD-like"/>
    <property type="match status" value="1"/>
</dbReference>
<name>E6Q6V6_9ZZZZ</name>
<dbReference type="EMBL" id="CABO01000045">
    <property type="protein sequence ID" value="CBI02931.1"/>
    <property type="molecule type" value="Genomic_DNA"/>
</dbReference>
<reference evidence="1" key="1">
    <citation type="submission" date="2009-10" db="EMBL/GenBank/DDBJ databases">
        <title>Diversity of trophic interactions inside an arsenic-rich microbial ecosystem.</title>
        <authorList>
            <person name="Bertin P.N."/>
            <person name="Heinrich-Salmeron A."/>
            <person name="Pelletier E."/>
            <person name="Goulhen-Chollet F."/>
            <person name="Arsene-Ploetze F."/>
            <person name="Gallien S."/>
            <person name="Calteau A."/>
            <person name="Vallenet D."/>
            <person name="Casiot C."/>
            <person name="Chane-Woon-Ming B."/>
            <person name="Giloteaux L."/>
            <person name="Barakat M."/>
            <person name="Bonnefoy V."/>
            <person name="Bruneel O."/>
            <person name="Chandler M."/>
            <person name="Cleiss J."/>
            <person name="Duran R."/>
            <person name="Elbaz-Poulichet F."/>
            <person name="Fonknechten N."/>
            <person name="Lauga B."/>
            <person name="Mornico D."/>
            <person name="Ortet P."/>
            <person name="Schaeffer C."/>
            <person name="Siguier P."/>
            <person name="Alexander Thil Smith A."/>
            <person name="Van Dorsselaer A."/>
            <person name="Weissenbach J."/>
            <person name="Medigue C."/>
            <person name="Le Paslier D."/>
        </authorList>
    </citation>
    <scope>NUCLEOTIDE SEQUENCE</scope>
</reference>
<protein>
    <submittedName>
        <fullName evidence="1">Uncharacterized protein</fullName>
    </submittedName>
</protein>
<dbReference type="Gene3D" id="1.20.1290.10">
    <property type="entry name" value="AhpD-like"/>
    <property type="match status" value="1"/>
</dbReference>
<organism evidence="1">
    <name type="scientific">mine drainage metagenome</name>
    <dbReference type="NCBI Taxonomy" id="410659"/>
    <lineage>
        <taxon>unclassified sequences</taxon>
        <taxon>metagenomes</taxon>
        <taxon>ecological metagenomes</taxon>
    </lineage>
</organism>